<evidence type="ECO:0000313" key="2">
    <source>
        <dbReference type="EMBL" id="MBL4952480.1"/>
    </source>
</evidence>
<feature type="transmembrane region" description="Helical" evidence="1">
    <location>
        <begin position="110"/>
        <end position="135"/>
    </location>
</feature>
<keyword evidence="1" id="KW-0472">Membrane</keyword>
<organism evidence="2 3">
    <name type="scientific">Neobacillus paridis</name>
    <dbReference type="NCBI Taxonomy" id="2803862"/>
    <lineage>
        <taxon>Bacteria</taxon>
        <taxon>Bacillati</taxon>
        <taxon>Bacillota</taxon>
        <taxon>Bacilli</taxon>
        <taxon>Bacillales</taxon>
        <taxon>Bacillaceae</taxon>
        <taxon>Neobacillus</taxon>
    </lineage>
</organism>
<gene>
    <name evidence="2" type="ORF">JK635_09685</name>
</gene>
<dbReference type="Gene3D" id="1.10.1760.20">
    <property type="match status" value="1"/>
</dbReference>
<dbReference type="InterPro" id="IPR030949">
    <property type="entry name" value="ECF_S_folate_fam"/>
</dbReference>
<sequence length="181" mass="19902">MRVERQISTTYSKISTKKLTTMGLLVALNLVLNQMTLSLGPTMEIGFAFLPIALLAYLYGPINAGIAASIADVIGFLLRPNGFFFPGFTLNALVMGGIYGLVLHKKNITLLRVAAAVLLEAIVVSLIMTPIWLNIMYGSPLFAVPRIIKNVILFPIDVGLLYMLLMNYIKFESRKEHGGKI</sequence>
<proteinExistence type="predicted"/>
<keyword evidence="3" id="KW-1185">Reference proteome</keyword>
<feature type="transmembrane region" description="Helical" evidence="1">
    <location>
        <begin position="47"/>
        <end position="71"/>
    </location>
</feature>
<comment type="caution">
    <text evidence="2">The sequence shown here is derived from an EMBL/GenBank/DDBJ whole genome shotgun (WGS) entry which is preliminary data.</text>
</comment>
<dbReference type="RefSeq" id="WP_202653745.1">
    <property type="nucleotide sequence ID" value="NZ_JAESWB010000168.1"/>
</dbReference>
<dbReference type="InterPro" id="IPR024529">
    <property type="entry name" value="ECF_trnsprt_substrate-spec"/>
</dbReference>
<dbReference type="Proteomes" id="UP000623967">
    <property type="component" value="Unassembled WGS sequence"/>
</dbReference>
<dbReference type="Pfam" id="PF12822">
    <property type="entry name" value="ECF_trnsprt"/>
    <property type="match status" value="1"/>
</dbReference>
<accession>A0ABS1TME5</accession>
<dbReference type="NCBIfam" id="TIGR04518">
    <property type="entry name" value="ECF_S_folT_fam"/>
    <property type="match status" value="1"/>
</dbReference>
<reference evidence="2 3" key="1">
    <citation type="submission" date="2021-01" db="EMBL/GenBank/DDBJ databases">
        <title>Genome public.</title>
        <authorList>
            <person name="Liu C."/>
            <person name="Sun Q."/>
        </authorList>
    </citation>
    <scope>NUCLEOTIDE SEQUENCE [LARGE SCALE GENOMIC DNA]</scope>
    <source>
        <strain evidence="2 3">YIM B02564</strain>
    </source>
</reference>
<evidence type="ECO:0000256" key="1">
    <source>
        <dbReference type="SAM" id="Phobius"/>
    </source>
</evidence>
<feature type="transmembrane region" description="Helical" evidence="1">
    <location>
        <begin position="147"/>
        <end position="165"/>
    </location>
</feature>
<protein>
    <submittedName>
        <fullName evidence="2">Folate family ECF transporter S component</fullName>
    </submittedName>
</protein>
<dbReference type="EMBL" id="JAESWB010000168">
    <property type="protein sequence ID" value="MBL4952480.1"/>
    <property type="molecule type" value="Genomic_DNA"/>
</dbReference>
<name>A0ABS1TME5_9BACI</name>
<feature type="transmembrane region" description="Helical" evidence="1">
    <location>
        <begin position="83"/>
        <end position="103"/>
    </location>
</feature>
<evidence type="ECO:0000313" key="3">
    <source>
        <dbReference type="Proteomes" id="UP000623967"/>
    </source>
</evidence>
<keyword evidence="1" id="KW-1133">Transmembrane helix</keyword>
<keyword evidence="1" id="KW-0812">Transmembrane</keyword>